<dbReference type="PANTHER" id="PTHR47662">
    <property type="entry name" value="RING-TYPE DOMAIN-CONTAINING PROTEIN"/>
    <property type="match status" value="1"/>
</dbReference>
<proteinExistence type="predicted"/>
<name>A0AAW2VV04_9LAMI</name>
<feature type="transmembrane region" description="Helical" evidence="2">
    <location>
        <begin position="12"/>
        <end position="35"/>
    </location>
</feature>
<dbReference type="PANTHER" id="PTHR47662:SF2">
    <property type="entry name" value="RING-H2 FINGER PROTEIN ATL57-LIKE"/>
    <property type="match status" value="1"/>
</dbReference>
<evidence type="ECO:0000256" key="2">
    <source>
        <dbReference type="SAM" id="Phobius"/>
    </source>
</evidence>
<dbReference type="SUPFAM" id="SSF57850">
    <property type="entry name" value="RING/U-box"/>
    <property type="match status" value="1"/>
</dbReference>
<keyword evidence="2" id="KW-0812">Transmembrane</keyword>
<dbReference type="Pfam" id="PF13639">
    <property type="entry name" value="zf-RING_2"/>
    <property type="match status" value="1"/>
</dbReference>
<protein>
    <submittedName>
        <fullName evidence="4">Brassinosteroid-responsive RING protein 1</fullName>
    </submittedName>
</protein>
<sequence length="148" mass="17349">MRPLANLFSCSIHKILAVFPGVVLRLTVLAVCVLWKNYRHLSSTYKYTSMINKKSSTFAYRKRAEPELEVEFCSICLSEFEAGDVGRELVDCKHVFHRHCLEKWLQRCRPTCPLCRSLVVPEVVVAEYRRLQIEWENDGLRRNWLLSC</sequence>
<evidence type="ECO:0000259" key="3">
    <source>
        <dbReference type="PROSITE" id="PS50089"/>
    </source>
</evidence>
<evidence type="ECO:0000313" key="4">
    <source>
        <dbReference type="EMBL" id="KAL0432734.1"/>
    </source>
</evidence>
<reference evidence="4" key="2">
    <citation type="journal article" date="2024" name="Plant">
        <title>Genomic evolution and insights into agronomic trait innovations of Sesamum species.</title>
        <authorList>
            <person name="Miao H."/>
            <person name="Wang L."/>
            <person name="Qu L."/>
            <person name="Liu H."/>
            <person name="Sun Y."/>
            <person name="Le M."/>
            <person name="Wang Q."/>
            <person name="Wei S."/>
            <person name="Zheng Y."/>
            <person name="Lin W."/>
            <person name="Duan Y."/>
            <person name="Cao H."/>
            <person name="Xiong S."/>
            <person name="Wang X."/>
            <person name="Wei L."/>
            <person name="Li C."/>
            <person name="Ma Q."/>
            <person name="Ju M."/>
            <person name="Zhao R."/>
            <person name="Li G."/>
            <person name="Mu C."/>
            <person name="Tian Q."/>
            <person name="Mei H."/>
            <person name="Zhang T."/>
            <person name="Gao T."/>
            <person name="Zhang H."/>
        </authorList>
    </citation>
    <scope>NUCLEOTIDE SEQUENCE</scope>
    <source>
        <strain evidence="4">KEN1</strain>
    </source>
</reference>
<keyword evidence="1" id="KW-0479">Metal-binding</keyword>
<gene>
    <name evidence="4" type="ORF">Slati_2607700</name>
</gene>
<keyword evidence="2" id="KW-1133">Transmembrane helix</keyword>
<dbReference type="InterPro" id="IPR001841">
    <property type="entry name" value="Znf_RING"/>
</dbReference>
<dbReference type="InterPro" id="IPR013083">
    <property type="entry name" value="Znf_RING/FYVE/PHD"/>
</dbReference>
<feature type="domain" description="RING-type" evidence="3">
    <location>
        <begin position="73"/>
        <end position="116"/>
    </location>
</feature>
<dbReference type="Gene3D" id="3.30.40.10">
    <property type="entry name" value="Zinc/RING finger domain, C3HC4 (zinc finger)"/>
    <property type="match status" value="1"/>
</dbReference>
<reference evidence="4" key="1">
    <citation type="submission" date="2020-06" db="EMBL/GenBank/DDBJ databases">
        <authorList>
            <person name="Li T."/>
            <person name="Hu X."/>
            <person name="Zhang T."/>
            <person name="Song X."/>
            <person name="Zhang H."/>
            <person name="Dai N."/>
            <person name="Sheng W."/>
            <person name="Hou X."/>
            <person name="Wei L."/>
        </authorList>
    </citation>
    <scope>NUCLEOTIDE SEQUENCE</scope>
    <source>
        <strain evidence="4">KEN1</strain>
        <tissue evidence="4">Leaf</tissue>
    </source>
</reference>
<keyword evidence="2" id="KW-0472">Membrane</keyword>
<dbReference type="PROSITE" id="PS50089">
    <property type="entry name" value="ZF_RING_2"/>
    <property type="match status" value="1"/>
</dbReference>
<keyword evidence="1" id="KW-0863">Zinc-finger</keyword>
<organism evidence="4">
    <name type="scientific">Sesamum latifolium</name>
    <dbReference type="NCBI Taxonomy" id="2727402"/>
    <lineage>
        <taxon>Eukaryota</taxon>
        <taxon>Viridiplantae</taxon>
        <taxon>Streptophyta</taxon>
        <taxon>Embryophyta</taxon>
        <taxon>Tracheophyta</taxon>
        <taxon>Spermatophyta</taxon>
        <taxon>Magnoliopsida</taxon>
        <taxon>eudicotyledons</taxon>
        <taxon>Gunneridae</taxon>
        <taxon>Pentapetalae</taxon>
        <taxon>asterids</taxon>
        <taxon>lamiids</taxon>
        <taxon>Lamiales</taxon>
        <taxon>Pedaliaceae</taxon>
        <taxon>Sesamum</taxon>
    </lineage>
</organism>
<evidence type="ECO:0000256" key="1">
    <source>
        <dbReference type="PROSITE-ProRule" id="PRU00175"/>
    </source>
</evidence>
<dbReference type="SMART" id="SM00184">
    <property type="entry name" value="RING"/>
    <property type="match status" value="1"/>
</dbReference>
<comment type="caution">
    <text evidence="4">The sequence shown here is derived from an EMBL/GenBank/DDBJ whole genome shotgun (WGS) entry which is preliminary data.</text>
</comment>
<keyword evidence="1" id="KW-0862">Zinc</keyword>
<dbReference type="AlphaFoldDB" id="A0AAW2VV04"/>
<dbReference type="GO" id="GO:0008270">
    <property type="term" value="F:zinc ion binding"/>
    <property type="evidence" value="ECO:0007669"/>
    <property type="project" value="UniProtKB-KW"/>
</dbReference>
<accession>A0AAW2VV04</accession>
<dbReference type="EMBL" id="JACGWN010000009">
    <property type="protein sequence ID" value="KAL0432734.1"/>
    <property type="molecule type" value="Genomic_DNA"/>
</dbReference>